<dbReference type="Proteomes" id="UP001057402">
    <property type="component" value="Chromosome 7"/>
</dbReference>
<keyword evidence="2" id="KW-1185">Reference proteome</keyword>
<evidence type="ECO:0000313" key="2">
    <source>
        <dbReference type="Proteomes" id="UP001057402"/>
    </source>
</evidence>
<proteinExistence type="predicted"/>
<comment type="caution">
    <text evidence="1">The sequence shown here is derived from an EMBL/GenBank/DDBJ whole genome shotgun (WGS) entry which is preliminary data.</text>
</comment>
<evidence type="ECO:0000313" key="1">
    <source>
        <dbReference type="EMBL" id="KAI4342136.1"/>
    </source>
</evidence>
<reference evidence="2" key="1">
    <citation type="journal article" date="2023" name="Front. Plant Sci.">
        <title>Chromosomal-level genome assembly of Melastoma candidum provides insights into trichome evolution.</title>
        <authorList>
            <person name="Zhong Y."/>
            <person name="Wu W."/>
            <person name="Sun C."/>
            <person name="Zou P."/>
            <person name="Liu Y."/>
            <person name="Dai S."/>
            <person name="Zhou R."/>
        </authorList>
    </citation>
    <scope>NUCLEOTIDE SEQUENCE [LARGE SCALE GENOMIC DNA]</scope>
</reference>
<gene>
    <name evidence="1" type="ORF">MLD38_026793</name>
</gene>
<protein>
    <submittedName>
        <fullName evidence="1">Uncharacterized protein</fullName>
    </submittedName>
</protein>
<dbReference type="EMBL" id="CM042886">
    <property type="protein sequence ID" value="KAI4342136.1"/>
    <property type="molecule type" value="Genomic_DNA"/>
</dbReference>
<name>A0ACB9P4L1_9MYRT</name>
<organism evidence="1 2">
    <name type="scientific">Melastoma candidum</name>
    <dbReference type="NCBI Taxonomy" id="119954"/>
    <lineage>
        <taxon>Eukaryota</taxon>
        <taxon>Viridiplantae</taxon>
        <taxon>Streptophyta</taxon>
        <taxon>Embryophyta</taxon>
        <taxon>Tracheophyta</taxon>
        <taxon>Spermatophyta</taxon>
        <taxon>Magnoliopsida</taxon>
        <taxon>eudicotyledons</taxon>
        <taxon>Gunneridae</taxon>
        <taxon>Pentapetalae</taxon>
        <taxon>rosids</taxon>
        <taxon>malvids</taxon>
        <taxon>Myrtales</taxon>
        <taxon>Melastomataceae</taxon>
        <taxon>Melastomatoideae</taxon>
        <taxon>Melastomateae</taxon>
        <taxon>Melastoma</taxon>
    </lineage>
</organism>
<sequence>MDTTYKVFALFLVFFQIAASLTTTSAAVASPCPAPGPEENKTNSDLFPIRHVRIFNNISSGWRTYTVHCKSGDDDLHLHNIGPNEVFNFKFHPNIWGTTLFYCQFRVEDLGGTFDIYVEKRDVIRCPTMCNWWVRRTSIVGRRQESDVVDIVYDFH</sequence>
<accession>A0ACB9P4L1</accession>